<proteinExistence type="predicted"/>
<feature type="region of interest" description="Disordered" evidence="1">
    <location>
        <begin position="1"/>
        <end position="25"/>
    </location>
</feature>
<keyword evidence="3" id="KW-1185">Reference proteome</keyword>
<reference evidence="2 3" key="1">
    <citation type="journal article" date="2024" name="G3 (Bethesda)">
        <title>Genome assembly of Hibiscus sabdariffa L. provides insights into metabolisms of medicinal natural products.</title>
        <authorList>
            <person name="Kim T."/>
        </authorList>
    </citation>
    <scope>NUCLEOTIDE SEQUENCE [LARGE SCALE GENOMIC DNA]</scope>
    <source>
        <strain evidence="2">TK-2024</strain>
        <tissue evidence="2">Old leaves</tissue>
    </source>
</reference>
<name>A0ABR2U300_9ROSI</name>
<evidence type="ECO:0000256" key="1">
    <source>
        <dbReference type="SAM" id="MobiDB-lite"/>
    </source>
</evidence>
<protein>
    <submittedName>
        <fullName evidence="2">Uncharacterized protein</fullName>
    </submittedName>
</protein>
<organism evidence="2 3">
    <name type="scientific">Hibiscus sabdariffa</name>
    <name type="common">roselle</name>
    <dbReference type="NCBI Taxonomy" id="183260"/>
    <lineage>
        <taxon>Eukaryota</taxon>
        <taxon>Viridiplantae</taxon>
        <taxon>Streptophyta</taxon>
        <taxon>Embryophyta</taxon>
        <taxon>Tracheophyta</taxon>
        <taxon>Spermatophyta</taxon>
        <taxon>Magnoliopsida</taxon>
        <taxon>eudicotyledons</taxon>
        <taxon>Gunneridae</taxon>
        <taxon>Pentapetalae</taxon>
        <taxon>rosids</taxon>
        <taxon>malvids</taxon>
        <taxon>Malvales</taxon>
        <taxon>Malvaceae</taxon>
        <taxon>Malvoideae</taxon>
        <taxon>Hibiscus</taxon>
    </lineage>
</organism>
<dbReference type="Proteomes" id="UP001396334">
    <property type="component" value="Unassembled WGS sequence"/>
</dbReference>
<comment type="caution">
    <text evidence="2">The sequence shown here is derived from an EMBL/GenBank/DDBJ whole genome shotgun (WGS) entry which is preliminary data.</text>
</comment>
<evidence type="ECO:0000313" key="2">
    <source>
        <dbReference type="EMBL" id="KAK9043823.1"/>
    </source>
</evidence>
<gene>
    <name evidence="2" type="ORF">V6N11_072151</name>
</gene>
<accession>A0ABR2U300</accession>
<evidence type="ECO:0000313" key="3">
    <source>
        <dbReference type="Proteomes" id="UP001396334"/>
    </source>
</evidence>
<feature type="region of interest" description="Disordered" evidence="1">
    <location>
        <begin position="75"/>
        <end position="95"/>
    </location>
</feature>
<dbReference type="EMBL" id="JBBPBN010000003">
    <property type="protein sequence ID" value="KAK9043823.1"/>
    <property type="molecule type" value="Genomic_DNA"/>
</dbReference>
<sequence length="95" mass="10135">MNPSNPDNPRLGSFEIGGRRPPDGVVGDEIMQSEAHNFGSVQQGVETSVNPRGVEVVHEMEEDISDPQGVILDKESTGMKGKASYASVTARAPEI</sequence>